<reference evidence="1 2" key="1">
    <citation type="submission" date="2015-10" db="EMBL/GenBank/DDBJ databases">
        <title>Genome analyses suggest a sexual origin of heterokaryosis in a supposedly ancient asexual fungus.</title>
        <authorList>
            <person name="Ropars J."/>
            <person name="Sedzielewska K."/>
            <person name="Noel J."/>
            <person name="Charron P."/>
            <person name="Farinelli L."/>
            <person name="Marton T."/>
            <person name="Kruger M."/>
            <person name="Pelin A."/>
            <person name="Brachmann A."/>
            <person name="Corradi N."/>
        </authorList>
    </citation>
    <scope>NUCLEOTIDE SEQUENCE [LARGE SCALE GENOMIC DNA]</scope>
    <source>
        <strain evidence="1 2">A4</strain>
    </source>
</reference>
<dbReference type="EMBL" id="LLXI01001831">
    <property type="protein sequence ID" value="PKY55350.1"/>
    <property type="molecule type" value="Genomic_DNA"/>
</dbReference>
<gene>
    <name evidence="1" type="ORF">RhiirA4_474727</name>
</gene>
<name>A0A2I1H918_9GLOM</name>
<comment type="caution">
    <text evidence="1">The sequence shown here is derived from an EMBL/GenBank/DDBJ whole genome shotgun (WGS) entry which is preliminary data.</text>
</comment>
<organism evidence="1 2">
    <name type="scientific">Rhizophagus irregularis</name>
    <dbReference type="NCBI Taxonomy" id="588596"/>
    <lineage>
        <taxon>Eukaryota</taxon>
        <taxon>Fungi</taxon>
        <taxon>Fungi incertae sedis</taxon>
        <taxon>Mucoromycota</taxon>
        <taxon>Glomeromycotina</taxon>
        <taxon>Glomeromycetes</taxon>
        <taxon>Glomerales</taxon>
        <taxon>Glomeraceae</taxon>
        <taxon>Rhizophagus</taxon>
    </lineage>
</organism>
<dbReference type="AlphaFoldDB" id="A0A2I1H918"/>
<proteinExistence type="predicted"/>
<protein>
    <submittedName>
        <fullName evidence="1">Uncharacterized protein</fullName>
    </submittedName>
</protein>
<evidence type="ECO:0000313" key="1">
    <source>
        <dbReference type="EMBL" id="PKY55350.1"/>
    </source>
</evidence>
<sequence length="67" mass="7457">MPSVFSTVGLIVEVDTTPLSPSDNNSAFTRGIIAFDQKSNKTSHKLQVNFGLKLNFIHKFINLFLCN</sequence>
<accession>A0A2I1H918</accession>
<dbReference type="Proteomes" id="UP000234323">
    <property type="component" value="Unassembled WGS sequence"/>
</dbReference>
<keyword evidence="2" id="KW-1185">Reference proteome</keyword>
<evidence type="ECO:0000313" key="2">
    <source>
        <dbReference type="Proteomes" id="UP000234323"/>
    </source>
</evidence>